<accession>A0AA39YJV8</accession>
<keyword evidence="2" id="KW-1133">Transmembrane helix</keyword>
<protein>
    <recommendedName>
        <fullName evidence="3">Bulb-type lectin domain-containing protein</fullName>
    </recommendedName>
</protein>
<feature type="transmembrane region" description="Helical" evidence="2">
    <location>
        <begin position="100"/>
        <end position="122"/>
    </location>
</feature>
<feature type="region of interest" description="Disordered" evidence="1">
    <location>
        <begin position="180"/>
        <end position="214"/>
    </location>
</feature>
<dbReference type="AlphaFoldDB" id="A0AA39YJV8"/>
<gene>
    <name evidence="4" type="ORF">B0T16DRAFT_406000</name>
</gene>
<dbReference type="SUPFAM" id="SSF51110">
    <property type="entry name" value="alpha-D-mannose-specific plant lectins"/>
    <property type="match status" value="1"/>
</dbReference>
<feature type="domain" description="Bulb-type lectin" evidence="3">
    <location>
        <begin position="37"/>
        <end position="183"/>
    </location>
</feature>
<evidence type="ECO:0000313" key="4">
    <source>
        <dbReference type="EMBL" id="KAK0652320.1"/>
    </source>
</evidence>
<dbReference type="InterPro" id="IPR036426">
    <property type="entry name" value="Bulb-type_lectin_dom_sf"/>
</dbReference>
<name>A0AA39YJV8_9PEZI</name>
<proteinExistence type="predicted"/>
<dbReference type="InterPro" id="IPR001480">
    <property type="entry name" value="Bulb-type_lectin_dom"/>
</dbReference>
<feature type="compositionally biased region" description="Basic and acidic residues" evidence="1">
    <location>
        <begin position="186"/>
        <end position="200"/>
    </location>
</feature>
<dbReference type="Proteomes" id="UP001174936">
    <property type="component" value="Unassembled WGS sequence"/>
</dbReference>
<sequence>MSPAAFPCVCSITISFQSFNSATVNLSLTRLNMADRGSVLTPGSWLYAGDSMWSDDHTVQFTVQLDGKMAVYWGGELRWEHSDVQREDIAGVKMQDDGNLVLLCVLFSSFFFLSFFSLFFLFQILCVLSGVSHNFSDGSTNTSAPAWASNTVVNSGMVSLFVENSGNVVLYQGTPIWVTETQKGPGDTDKREKKSDEVNKKANSGGKKRGLGKK</sequence>
<keyword evidence="2" id="KW-0472">Membrane</keyword>
<keyword evidence="5" id="KW-1185">Reference proteome</keyword>
<evidence type="ECO:0000256" key="2">
    <source>
        <dbReference type="SAM" id="Phobius"/>
    </source>
</evidence>
<keyword evidence="2" id="KW-0812">Transmembrane</keyword>
<dbReference type="EMBL" id="JAULSV010000002">
    <property type="protein sequence ID" value="KAK0652320.1"/>
    <property type="molecule type" value="Genomic_DNA"/>
</dbReference>
<evidence type="ECO:0000313" key="5">
    <source>
        <dbReference type="Proteomes" id="UP001174936"/>
    </source>
</evidence>
<dbReference type="Gene3D" id="2.90.10.10">
    <property type="entry name" value="Bulb-type lectin domain"/>
    <property type="match status" value="2"/>
</dbReference>
<evidence type="ECO:0000259" key="3">
    <source>
        <dbReference type="PROSITE" id="PS50927"/>
    </source>
</evidence>
<reference evidence="4" key="1">
    <citation type="submission" date="2023-06" db="EMBL/GenBank/DDBJ databases">
        <title>Genome-scale phylogeny and comparative genomics of the fungal order Sordariales.</title>
        <authorList>
            <consortium name="Lawrence Berkeley National Laboratory"/>
            <person name="Hensen N."/>
            <person name="Bonometti L."/>
            <person name="Westerberg I."/>
            <person name="Brannstrom I.O."/>
            <person name="Guillou S."/>
            <person name="Cros-Aarteil S."/>
            <person name="Calhoun S."/>
            <person name="Haridas S."/>
            <person name="Kuo A."/>
            <person name="Mondo S."/>
            <person name="Pangilinan J."/>
            <person name="Riley R."/>
            <person name="Labutti K."/>
            <person name="Andreopoulos B."/>
            <person name="Lipzen A."/>
            <person name="Chen C."/>
            <person name="Yanf M."/>
            <person name="Daum C."/>
            <person name="Ng V."/>
            <person name="Clum A."/>
            <person name="Steindorff A."/>
            <person name="Ohm R."/>
            <person name="Martin F."/>
            <person name="Silar P."/>
            <person name="Natvig D."/>
            <person name="Lalanne C."/>
            <person name="Gautier V."/>
            <person name="Ament-Velasquez S.L."/>
            <person name="Kruys A."/>
            <person name="Hutchinson M.I."/>
            <person name="Powell A.J."/>
            <person name="Barry K."/>
            <person name="Miller A.N."/>
            <person name="Grigoriev I.V."/>
            <person name="Debuchy R."/>
            <person name="Gladieux P."/>
            <person name="Thoren M.H."/>
            <person name="Johannesson H."/>
        </authorList>
    </citation>
    <scope>NUCLEOTIDE SEQUENCE</scope>
    <source>
        <strain evidence="4">SMH2532-1</strain>
    </source>
</reference>
<dbReference type="PROSITE" id="PS50927">
    <property type="entry name" value="BULB_LECTIN"/>
    <property type="match status" value="1"/>
</dbReference>
<evidence type="ECO:0000256" key="1">
    <source>
        <dbReference type="SAM" id="MobiDB-lite"/>
    </source>
</evidence>
<comment type="caution">
    <text evidence="4">The sequence shown here is derived from an EMBL/GenBank/DDBJ whole genome shotgun (WGS) entry which is preliminary data.</text>
</comment>
<organism evidence="4 5">
    <name type="scientific">Cercophora newfieldiana</name>
    <dbReference type="NCBI Taxonomy" id="92897"/>
    <lineage>
        <taxon>Eukaryota</taxon>
        <taxon>Fungi</taxon>
        <taxon>Dikarya</taxon>
        <taxon>Ascomycota</taxon>
        <taxon>Pezizomycotina</taxon>
        <taxon>Sordariomycetes</taxon>
        <taxon>Sordariomycetidae</taxon>
        <taxon>Sordariales</taxon>
        <taxon>Lasiosphaeriaceae</taxon>
        <taxon>Cercophora</taxon>
    </lineage>
</organism>